<evidence type="ECO:0000313" key="5">
    <source>
        <dbReference type="EMBL" id="WMN06105.1"/>
    </source>
</evidence>
<dbReference type="SUPFAM" id="SSF53448">
    <property type="entry name" value="Nucleotide-diphospho-sugar transferases"/>
    <property type="match status" value="1"/>
</dbReference>
<dbReference type="EC" id="2.4.-.-" evidence="5"/>
<dbReference type="EMBL" id="CP129970">
    <property type="protein sequence ID" value="WMN06105.1"/>
    <property type="molecule type" value="Genomic_DNA"/>
</dbReference>
<name>A0AA51N7T6_9BACT</name>
<keyword evidence="2 5" id="KW-0328">Glycosyltransferase</keyword>
<dbReference type="Gene3D" id="3.90.550.10">
    <property type="entry name" value="Spore Coat Polysaccharide Biosynthesis Protein SpsA, Chain A"/>
    <property type="match status" value="1"/>
</dbReference>
<dbReference type="CDD" id="cd04186">
    <property type="entry name" value="GT_2_like_c"/>
    <property type="match status" value="1"/>
</dbReference>
<dbReference type="PANTHER" id="PTHR43179">
    <property type="entry name" value="RHAMNOSYLTRANSFERASE WBBL"/>
    <property type="match status" value="1"/>
</dbReference>
<proteinExistence type="inferred from homology"/>
<comment type="similarity">
    <text evidence="1">Belongs to the glycosyltransferase 2 family.</text>
</comment>
<evidence type="ECO:0000256" key="2">
    <source>
        <dbReference type="ARBA" id="ARBA00022676"/>
    </source>
</evidence>
<evidence type="ECO:0000313" key="6">
    <source>
        <dbReference type="Proteomes" id="UP001244443"/>
    </source>
</evidence>
<dbReference type="RefSeq" id="WP_308355824.1">
    <property type="nucleotide sequence ID" value="NZ_CP129970.2"/>
</dbReference>
<reference evidence="5" key="1">
    <citation type="submission" date="2023-08" db="EMBL/GenBank/DDBJ databases">
        <title>Comparative genomics and taxonomic characterization of three novel marine species of genus Marivirga.</title>
        <authorList>
            <person name="Muhammad N."/>
            <person name="Kim S.-G."/>
        </authorList>
    </citation>
    <scope>NUCLEOTIDE SEQUENCE [LARGE SCALE GENOMIC DNA]</scope>
    <source>
        <strain evidence="5">ABR2-2</strain>
    </source>
</reference>
<keyword evidence="6" id="KW-1185">Reference proteome</keyword>
<sequence>MANKVAVVILNYNGRNYLEQFLPNVLENSSPYQVIVADNASTDDSVHFLESQFPEIQLIKIPENLGYAGGYNYALKYVEAEYYVLLNSDVETTKSWIEPVVELMDENTEIAACQPKIRSFHDKKYFEYAGAAGGYIDFLGYPFCRGRIFSTLEKDQGQYDDNRSVFWATGACLFVRAKDFHELGELDAEFFAHMEEIDFCWRAKNRGKQIYYCGKSTVYHVGGGTLNAESPFKTYLNFRNNWLLLYKNLSQKEFAKIKFKRTILDYIAFIQLTVVGKYSNAKSISKAHRDFRKMSKKYSQNEKEGFTHPEVFSRSIIIAYFLKGFKSFAKLKFTL</sequence>
<dbReference type="Proteomes" id="UP001244443">
    <property type="component" value="Chromosome"/>
</dbReference>
<evidence type="ECO:0000256" key="1">
    <source>
        <dbReference type="ARBA" id="ARBA00006739"/>
    </source>
</evidence>
<dbReference type="Pfam" id="PF00535">
    <property type="entry name" value="Glycos_transf_2"/>
    <property type="match status" value="1"/>
</dbReference>
<dbReference type="InterPro" id="IPR029044">
    <property type="entry name" value="Nucleotide-diphossugar_trans"/>
</dbReference>
<organism evidence="5 6">
    <name type="scientific">Marivirga arenosa</name>
    <dbReference type="NCBI Taxonomy" id="3059076"/>
    <lineage>
        <taxon>Bacteria</taxon>
        <taxon>Pseudomonadati</taxon>
        <taxon>Bacteroidota</taxon>
        <taxon>Cytophagia</taxon>
        <taxon>Cytophagales</taxon>
        <taxon>Marivirgaceae</taxon>
        <taxon>Marivirga</taxon>
    </lineage>
</organism>
<protein>
    <submittedName>
        <fullName evidence="5">Glycosyltransferase family 2 protein</fullName>
        <ecNumber evidence="5">2.4.-.-</ecNumber>
    </submittedName>
</protein>
<evidence type="ECO:0000256" key="3">
    <source>
        <dbReference type="ARBA" id="ARBA00022679"/>
    </source>
</evidence>
<dbReference type="InterPro" id="IPR001173">
    <property type="entry name" value="Glyco_trans_2-like"/>
</dbReference>
<feature type="domain" description="Glycosyltransferase 2-like" evidence="4">
    <location>
        <begin position="7"/>
        <end position="166"/>
    </location>
</feature>
<dbReference type="PANTHER" id="PTHR43179:SF12">
    <property type="entry name" value="GALACTOFURANOSYLTRANSFERASE GLFT2"/>
    <property type="match status" value="1"/>
</dbReference>
<accession>A0AA51N7T6</accession>
<evidence type="ECO:0000259" key="4">
    <source>
        <dbReference type="Pfam" id="PF00535"/>
    </source>
</evidence>
<gene>
    <name evidence="5" type="ORF">QYS48_00370</name>
</gene>
<dbReference type="GO" id="GO:0016757">
    <property type="term" value="F:glycosyltransferase activity"/>
    <property type="evidence" value="ECO:0007669"/>
    <property type="project" value="UniProtKB-KW"/>
</dbReference>
<keyword evidence="3 5" id="KW-0808">Transferase</keyword>
<dbReference type="AlphaFoldDB" id="A0AA51N7T6"/>